<organism evidence="1 2">
    <name type="scientific">Prevotella pectinovora</name>
    <dbReference type="NCBI Taxonomy" id="1602169"/>
    <lineage>
        <taxon>Bacteria</taxon>
        <taxon>Pseudomonadati</taxon>
        <taxon>Bacteroidota</taxon>
        <taxon>Bacteroidia</taxon>
        <taxon>Bacteroidales</taxon>
        <taxon>Prevotellaceae</taxon>
        <taxon>Prevotella</taxon>
    </lineage>
</organism>
<comment type="caution">
    <text evidence="1">The sequence shown here is derived from an EMBL/GenBank/DDBJ whole genome shotgun (WGS) entry which is preliminary data.</text>
</comment>
<gene>
    <name evidence="1" type="ORF">ST44_10200</name>
</gene>
<evidence type="ECO:0000313" key="2">
    <source>
        <dbReference type="Proteomes" id="UP000032046"/>
    </source>
</evidence>
<dbReference type="OrthoDB" id="1057128at2"/>
<dbReference type="EMBL" id="JXQK01000075">
    <property type="protein sequence ID" value="KIP60817.1"/>
    <property type="molecule type" value="Genomic_DNA"/>
</dbReference>
<dbReference type="AlphaFoldDB" id="A0A0D0HB58"/>
<dbReference type="InterPro" id="IPR029057">
    <property type="entry name" value="PRTase-like"/>
</dbReference>
<dbReference type="SUPFAM" id="SSF53271">
    <property type="entry name" value="PRTase-like"/>
    <property type="match status" value="1"/>
</dbReference>
<reference evidence="1 2" key="1">
    <citation type="submission" date="2015-01" db="EMBL/GenBank/DDBJ databases">
        <title>Comparative genomics of non-oral Prevotella species.</title>
        <authorList>
            <person name="Accetto T."/>
            <person name="Nograsek B."/>
            <person name="Avgustin G."/>
        </authorList>
    </citation>
    <scope>NUCLEOTIDE SEQUENCE [LARGE SCALE GENOMIC DNA]</scope>
    <source>
        <strain evidence="1 2">P5-119</strain>
    </source>
</reference>
<evidence type="ECO:0000313" key="1">
    <source>
        <dbReference type="EMBL" id="KIP60817.1"/>
    </source>
</evidence>
<dbReference type="RefSeq" id="WP_042519809.1">
    <property type="nucleotide sequence ID" value="NZ_JXQI01000007.1"/>
</dbReference>
<sequence length="177" mass="19721">MEDRTIDMEVDGIRFISHGHYYDGINNWLCHKLKENDPQAINFCARQLAKMLPENAVIVPIPGHHGYALQTLYLARAISEQSDGRISVANVLKDKSRVSNYQAKMDGHPLTSAELGFRQVGLLPKGKIPYLLDNCVDSGETAKAAYYALGQKGIILSYAMSDRLLNFEIQHSSGLSR</sequence>
<proteinExistence type="predicted"/>
<accession>A0A0D0HB58</accession>
<evidence type="ECO:0008006" key="3">
    <source>
        <dbReference type="Google" id="ProtNLM"/>
    </source>
</evidence>
<keyword evidence="2" id="KW-1185">Reference proteome</keyword>
<dbReference type="STRING" id="1602171.ST44_10200"/>
<name>A0A0D0HB58_9BACT</name>
<dbReference type="Proteomes" id="UP000032046">
    <property type="component" value="Unassembled WGS sequence"/>
</dbReference>
<protein>
    <recommendedName>
        <fullName evidence="3">Phosphoribosyltransferase</fullName>
    </recommendedName>
</protein>